<dbReference type="GO" id="GO:0006114">
    <property type="term" value="P:glycerol biosynthetic process"/>
    <property type="evidence" value="ECO:0007669"/>
    <property type="project" value="TreeGrafter"/>
</dbReference>
<dbReference type="SUPFAM" id="SSF56784">
    <property type="entry name" value="HAD-like"/>
    <property type="match status" value="1"/>
</dbReference>
<dbReference type="GO" id="GO:0005524">
    <property type="term" value="F:ATP binding"/>
    <property type="evidence" value="ECO:0007669"/>
    <property type="project" value="UniProtKB-KW"/>
</dbReference>
<dbReference type="GO" id="GO:0008531">
    <property type="term" value="F:riboflavin kinase activity"/>
    <property type="evidence" value="ECO:0007669"/>
    <property type="project" value="UniProtKB-EC"/>
</dbReference>
<dbReference type="PANTHER" id="PTHR18901:SF44">
    <property type="entry name" value="OS01G0757900 PROTEIN"/>
    <property type="match status" value="1"/>
</dbReference>
<dbReference type="Proteomes" id="UP001345219">
    <property type="component" value="Chromosome 14"/>
</dbReference>
<keyword evidence="10" id="KW-1185">Reference proteome</keyword>
<reference evidence="9 10" key="1">
    <citation type="journal article" date="2023" name="Hortic Res">
        <title>Pangenome of water caltrop reveals structural variations and asymmetric subgenome divergence after allopolyploidization.</title>
        <authorList>
            <person name="Zhang X."/>
            <person name="Chen Y."/>
            <person name="Wang L."/>
            <person name="Yuan Y."/>
            <person name="Fang M."/>
            <person name="Shi L."/>
            <person name="Lu R."/>
            <person name="Comes H.P."/>
            <person name="Ma Y."/>
            <person name="Chen Y."/>
            <person name="Huang G."/>
            <person name="Zhou Y."/>
            <person name="Zheng Z."/>
            <person name="Qiu Y."/>
        </authorList>
    </citation>
    <scope>NUCLEOTIDE SEQUENCE [LARGE SCALE GENOMIC DNA]</scope>
    <source>
        <tissue evidence="9">Roots</tissue>
    </source>
</reference>
<gene>
    <name evidence="9" type="ORF">SAY87_017605</name>
</gene>
<dbReference type="NCBIfam" id="TIGR01509">
    <property type="entry name" value="HAD-SF-IA-v3"/>
    <property type="match status" value="1"/>
</dbReference>
<dbReference type="Gene3D" id="1.10.150.240">
    <property type="entry name" value="Putative phosphatase, domain 2"/>
    <property type="match status" value="1"/>
</dbReference>
<comment type="pathway">
    <text evidence="1">Cofactor biosynthesis; FMN biosynthesis; FMN from riboflavin (ATP route): step 1/1.</text>
</comment>
<dbReference type="SFLD" id="SFLDG01135">
    <property type="entry name" value="C1.5.6:_HAD__Beta-PGM__Phospha"/>
    <property type="match status" value="1"/>
</dbReference>
<dbReference type="InterPro" id="IPR006439">
    <property type="entry name" value="HAD-SF_hydro_IA"/>
</dbReference>
<keyword evidence="4" id="KW-0288">FMN</keyword>
<dbReference type="GO" id="GO:0043136">
    <property type="term" value="F:sn-glycerol 3-phosphatase activity"/>
    <property type="evidence" value="ECO:0007669"/>
    <property type="project" value="TreeGrafter"/>
</dbReference>
<protein>
    <recommendedName>
        <fullName evidence="2">riboflavin kinase</fullName>
        <ecNumber evidence="2">2.7.1.26</ecNumber>
    </recommendedName>
</protein>
<evidence type="ECO:0000259" key="8">
    <source>
        <dbReference type="Pfam" id="PF01687"/>
    </source>
</evidence>
<dbReference type="EC" id="2.7.1.26" evidence="2"/>
<evidence type="ECO:0000256" key="6">
    <source>
        <dbReference type="ARBA" id="ARBA00022741"/>
    </source>
</evidence>
<organism evidence="9 10">
    <name type="scientific">Trapa incisa</name>
    <dbReference type="NCBI Taxonomy" id="236973"/>
    <lineage>
        <taxon>Eukaryota</taxon>
        <taxon>Viridiplantae</taxon>
        <taxon>Streptophyta</taxon>
        <taxon>Embryophyta</taxon>
        <taxon>Tracheophyta</taxon>
        <taxon>Spermatophyta</taxon>
        <taxon>Magnoliopsida</taxon>
        <taxon>eudicotyledons</taxon>
        <taxon>Gunneridae</taxon>
        <taxon>Pentapetalae</taxon>
        <taxon>rosids</taxon>
        <taxon>malvids</taxon>
        <taxon>Myrtales</taxon>
        <taxon>Lythraceae</taxon>
        <taxon>Trapa</taxon>
    </lineage>
</organism>
<dbReference type="AlphaFoldDB" id="A0AAN7KW29"/>
<dbReference type="Gene3D" id="2.40.30.30">
    <property type="entry name" value="Riboflavin kinase-like"/>
    <property type="match status" value="1"/>
</dbReference>
<evidence type="ECO:0000256" key="4">
    <source>
        <dbReference type="ARBA" id="ARBA00022643"/>
    </source>
</evidence>
<dbReference type="FunFam" id="3.40.50.1000:FF:000119">
    <property type="entry name" value="Bifunctional riboflavin kinase/FMN phosphatase"/>
    <property type="match status" value="1"/>
</dbReference>
<evidence type="ECO:0000313" key="10">
    <source>
        <dbReference type="Proteomes" id="UP001345219"/>
    </source>
</evidence>
<dbReference type="InterPro" id="IPR023214">
    <property type="entry name" value="HAD_sf"/>
</dbReference>
<dbReference type="PRINTS" id="PR00413">
    <property type="entry name" value="HADHALOGNASE"/>
</dbReference>
<dbReference type="InterPro" id="IPR036412">
    <property type="entry name" value="HAD-like_sf"/>
</dbReference>
<dbReference type="Gene3D" id="3.40.50.1000">
    <property type="entry name" value="HAD superfamily/HAD-like"/>
    <property type="match status" value="1"/>
</dbReference>
<keyword evidence="3" id="KW-0285">Flavoprotein</keyword>
<feature type="domain" description="Riboflavin kinase" evidence="8">
    <location>
        <begin position="266"/>
        <end position="328"/>
    </location>
</feature>
<keyword evidence="5" id="KW-0808">Transferase</keyword>
<name>A0AAN7KW29_9MYRT</name>
<keyword evidence="7" id="KW-0067">ATP-binding</keyword>
<dbReference type="InterPro" id="IPR015865">
    <property type="entry name" value="Riboflavin_kinase_bac/euk"/>
</dbReference>
<dbReference type="SFLD" id="SFLDS00003">
    <property type="entry name" value="Haloacid_Dehalogenase"/>
    <property type="match status" value="1"/>
</dbReference>
<dbReference type="InterPro" id="IPR023465">
    <property type="entry name" value="Riboflavin_kinase_dom_sf"/>
</dbReference>
<dbReference type="GO" id="GO:0009231">
    <property type="term" value="P:riboflavin biosynthetic process"/>
    <property type="evidence" value="ECO:0007669"/>
    <property type="project" value="InterPro"/>
</dbReference>
<evidence type="ECO:0000256" key="1">
    <source>
        <dbReference type="ARBA" id="ARBA00005201"/>
    </source>
</evidence>
<keyword evidence="6" id="KW-0547">Nucleotide-binding</keyword>
<evidence type="ECO:0000313" key="9">
    <source>
        <dbReference type="EMBL" id="KAK4777418.1"/>
    </source>
</evidence>
<dbReference type="InterPro" id="IPR023198">
    <property type="entry name" value="PGP-like_dom2"/>
</dbReference>
<accession>A0AAN7KW29</accession>
<evidence type="ECO:0000256" key="7">
    <source>
        <dbReference type="ARBA" id="ARBA00022840"/>
    </source>
</evidence>
<dbReference type="Pfam" id="PF01687">
    <property type="entry name" value="Flavokinase"/>
    <property type="match status" value="1"/>
</dbReference>
<dbReference type="EMBL" id="JAXIOK010000002">
    <property type="protein sequence ID" value="KAK4777418.1"/>
    <property type="molecule type" value="Genomic_DNA"/>
</dbReference>
<evidence type="ECO:0000256" key="5">
    <source>
        <dbReference type="ARBA" id="ARBA00022679"/>
    </source>
</evidence>
<dbReference type="SFLD" id="SFLDG01129">
    <property type="entry name" value="C1.5:_HAD__Beta-PGM__Phosphata"/>
    <property type="match status" value="1"/>
</dbReference>
<comment type="caution">
    <text evidence="9">The sequence shown here is derived from an EMBL/GenBank/DDBJ whole genome shotgun (WGS) entry which is preliminary data.</text>
</comment>
<evidence type="ECO:0000256" key="3">
    <source>
        <dbReference type="ARBA" id="ARBA00022630"/>
    </source>
</evidence>
<dbReference type="PANTHER" id="PTHR18901">
    <property type="entry name" value="2-DEOXYGLUCOSE-6-PHOSPHATE PHOSPHATASE 2"/>
    <property type="match status" value="1"/>
</dbReference>
<sequence length="379" mass="41921">MSCSSCECSNGGTGISAVILDLDGTLIDSESGSKGVVKDFLAKYGRVMKEDNKRLGKTLKESAISIIQDYDLPLSPDQFIQEITPLFREKWLQTKPMPGATRLIKHLHKHGVPIALASNSLLDYIETKISNQNGWRECFSAIVGSDNVKSGKPSPDIFIEAAERMGVDAARCLVVEDSLVGVKAAKAAKMKVVAVPSLQETDCSSLADIELNSLLEFEPEKWGLPSFNDWVQGAMPIETTYLSCGSISRFLYGIQEKGKYVLPNQFSGIFFGWAQVGLQKIFKVVVSIGFRFPNSTRKLQVCIIDDCQTQDQQHLHLSLVGFIRGLKSKEEVTSKDLVILEDDKSVARESLELELFKHRPYIHVLGEEEEAGNSCLLLE</sequence>
<dbReference type="Pfam" id="PF00702">
    <property type="entry name" value="Hydrolase"/>
    <property type="match status" value="1"/>
</dbReference>
<evidence type="ECO:0000256" key="2">
    <source>
        <dbReference type="ARBA" id="ARBA00012105"/>
    </source>
</evidence>
<proteinExistence type="predicted"/>